<feature type="compositionally biased region" description="Pro residues" evidence="1">
    <location>
        <begin position="19"/>
        <end position="28"/>
    </location>
</feature>
<evidence type="ECO:0000313" key="4">
    <source>
        <dbReference type="Proteomes" id="UP000440367"/>
    </source>
</evidence>
<feature type="chain" id="PRO_5025517002" evidence="2">
    <location>
        <begin position="16"/>
        <end position="770"/>
    </location>
</feature>
<feature type="compositionally biased region" description="Low complexity" evidence="1">
    <location>
        <begin position="435"/>
        <end position="444"/>
    </location>
</feature>
<feature type="compositionally biased region" description="Polar residues" evidence="1">
    <location>
        <begin position="471"/>
        <end position="480"/>
    </location>
</feature>
<dbReference type="EMBL" id="QXGD01002333">
    <property type="protein sequence ID" value="KAE9190078.1"/>
    <property type="molecule type" value="Genomic_DNA"/>
</dbReference>
<feature type="region of interest" description="Disordered" evidence="1">
    <location>
        <begin position="15"/>
        <end position="63"/>
    </location>
</feature>
<evidence type="ECO:0000313" key="3">
    <source>
        <dbReference type="EMBL" id="KAE9190078.1"/>
    </source>
</evidence>
<protein>
    <submittedName>
        <fullName evidence="3">Uncharacterized protein</fullName>
    </submittedName>
</protein>
<dbReference type="Proteomes" id="UP000440367">
    <property type="component" value="Unassembled WGS sequence"/>
</dbReference>
<feature type="region of interest" description="Disordered" evidence="1">
    <location>
        <begin position="449"/>
        <end position="498"/>
    </location>
</feature>
<name>A0A6A3WVZ1_9STRA</name>
<evidence type="ECO:0000256" key="1">
    <source>
        <dbReference type="SAM" id="MobiDB-lite"/>
    </source>
</evidence>
<dbReference type="AlphaFoldDB" id="A0A6A3WVZ1"/>
<evidence type="ECO:0000256" key="2">
    <source>
        <dbReference type="SAM" id="SignalP"/>
    </source>
</evidence>
<gene>
    <name evidence="3" type="ORF">PF002_g24868</name>
</gene>
<feature type="compositionally biased region" description="Low complexity" evidence="1">
    <location>
        <begin position="29"/>
        <end position="63"/>
    </location>
</feature>
<organism evidence="3 4">
    <name type="scientific">Phytophthora fragariae</name>
    <dbReference type="NCBI Taxonomy" id="53985"/>
    <lineage>
        <taxon>Eukaryota</taxon>
        <taxon>Sar</taxon>
        <taxon>Stramenopiles</taxon>
        <taxon>Oomycota</taxon>
        <taxon>Peronosporomycetes</taxon>
        <taxon>Peronosporales</taxon>
        <taxon>Peronosporaceae</taxon>
        <taxon>Phytophthora</taxon>
    </lineage>
</organism>
<sequence>MKTVLCLLALGGVVAQLPPDTPEPPDPTEPSGSKPDSAVSSSGSSGESTGTTTSTTSWNSGPSGTGSYAYAGSGWGNTNWGSVGGSGSGWDWLWDGDAGWGPNSELWHFRPSWNWDSPYPPEGTMYVENWGNPPTREIPARRSFYLGADNGVSLAGATVEGGHADCGWRDWCVHLTFHSSYGVLSDFDAFVLDRYDSADRIYGDGLWNAREDDQGPPRAFAPLVLGGFSPEERAVLGNISSWRVEEMARRFNETRTTTWTLYPDSDEMDVILSFKQLFTLLPGYPNGNVTQSSLNSDIISEWGPADQVLLRVTAKRQGSGATSSMMPRVLNFTGSQLFQVEYFSSLEYPQNDDGNLNASANAMTLDVVFSRRRYGSGLPWNPARPSDACDACNQRVMNHPVVARCLHGNVPERIFQDIYEQSASEQMEWDGGGSESEASAAWAEYSSSSDSSSFQFPPVGEASETGDHPNAGQQSDSVDGSSPDAGQGSDGSGRWWFGDPYPVPEPQFTVQISLRNVSVIPNILEVVTIGDESMDSAESKVSYDARGSELRFQLSPLNLTKFEYVPPPPYVNLTWSEDTPDYPDLYWNGSSIWNDTDIWSICSECADAYTACDNSVSCSLGVHGFLERGLSQSRFNASEISGDNDNYNRQPWGVDFGPTLRLSASFFTSEGYDTFMDFMVCLHKSACALDLPRQAYNYSKVEYDAVGPTQLEIIPAESVFVVPTNSTGGLENIGMALLQHNYDNTTGLTATQQAFGNKGSTTSKQHQNRG</sequence>
<reference evidence="3 4" key="1">
    <citation type="submission" date="2018-08" db="EMBL/GenBank/DDBJ databases">
        <title>Genomic investigation of the strawberry pathogen Phytophthora fragariae indicates pathogenicity is determined by transcriptional variation in three key races.</title>
        <authorList>
            <person name="Adams T.M."/>
            <person name="Armitage A.D."/>
            <person name="Sobczyk M.K."/>
            <person name="Bates H.J."/>
            <person name="Dunwell J.M."/>
            <person name="Nellist C.F."/>
            <person name="Harrison R.J."/>
        </authorList>
    </citation>
    <scope>NUCLEOTIDE SEQUENCE [LARGE SCALE GENOMIC DNA]</scope>
    <source>
        <strain evidence="3 4">BC-1</strain>
    </source>
</reference>
<feature type="signal peptide" evidence="2">
    <location>
        <begin position="1"/>
        <end position="15"/>
    </location>
</feature>
<comment type="caution">
    <text evidence="3">The sequence shown here is derived from an EMBL/GenBank/DDBJ whole genome shotgun (WGS) entry which is preliminary data.</text>
</comment>
<accession>A0A6A3WVZ1</accession>
<keyword evidence="2" id="KW-0732">Signal</keyword>
<proteinExistence type="predicted"/>
<feature type="region of interest" description="Disordered" evidence="1">
    <location>
        <begin position="425"/>
        <end position="444"/>
    </location>
</feature>